<keyword evidence="2" id="KW-1185">Reference proteome</keyword>
<comment type="caution">
    <text evidence="1">The sequence shown here is derived from an EMBL/GenBank/DDBJ whole genome shotgun (WGS) entry which is preliminary data.</text>
</comment>
<evidence type="ECO:0000313" key="1">
    <source>
        <dbReference type="EMBL" id="MFB9769716.1"/>
    </source>
</evidence>
<sequence>MVILTPISMDTGDHEDGTREWWFITISNHPNWGLPSSSEFFKIIMRYEHYRIVPGRD</sequence>
<reference evidence="1 2" key="1">
    <citation type="submission" date="2024-09" db="EMBL/GenBank/DDBJ databases">
        <authorList>
            <person name="Sun Q."/>
            <person name="Mori K."/>
        </authorList>
    </citation>
    <scope>NUCLEOTIDE SEQUENCE [LARGE SCALE GENOMIC DNA]</scope>
    <source>
        <strain evidence="1 2">TBRC 4576</strain>
    </source>
</reference>
<organism evidence="1 2">
    <name type="scientific">Lactiplantibacillus modestisalitolerans</name>
    <dbReference type="NCBI Taxonomy" id="1457219"/>
    <lineage>
        <taxon>Bacteria</taxon>
        <taxon>Bacillati</taxon>
        <taxon>Bacillota</taxon>
        <taxon>Bacilli</taxon>
        <taxon>Lactobacillales</taxon>
        <taxon>Lactobacillaceae</taxon>
        <taxon>Lactiplantibacillus</taxon>
    </lineage>
</organism>
<accession>A0ABV5WU99</accession>
<dbReference type="Proteomes" id="UP001589691">
    <property type="component" value="Unassembled WGS sequence"/>
</dbReference>
<gene>
    <name evidence="1" type="ORF">ACFFLI_07545</name>
</gene>
<protein>
    <submittedName>
        <fullName evidence="1">Uncharacterized protein</fullName>
    </submittedName>
</protein>
<dbReference type="RefSeq" id="WP_170177330.1">
    <property type="nucleotide sequence ID" value="NZ_BJEA01000001.1"/>
</dbReference>
<dbReference type="EMBL" id="JBHLZY010000020">
    <property type="protein sequence ID" value="MFB9769716.1"/>
    <property type="molecule type" value="Genomic_DNA"/>
</dbReference>
<proteinExistence type="predicted"/>
<evidence type="ECO:0000313" key="2">
    <source>
        <dbReference type="Proteomes" id="UP001589691"/>
    </source>
</evidence>
<name>A0ABV5WU99_9LACO</name>